<accession>T0GND8</accession>
<dbReference type="RefSeq" id="WP_021238827.1">
    <property type="nucleotide sequence ID" value="NZ_ATHO01000110.1"/>
</dbReference>
<dbReference type="EMBL" id="ATHO01000110">
    <property type="protein sequence ID" value="EQB05336.1"/>
    <property type="molecule type" value="Genomic_DNA"/>
</dbReference>
<evidence type="ECO:0000313" key="1">
    <source>
        <dbReference type="EMBL" id="EQB05336.1"/>
    </source>
</evidence>
<protein>
    <submittedName>
        <fullName evidence="1">Uncharacterized protein</fullName>
    </submittedName>
</protein>
<dbReference type="Proteomes" id="UP000015525">
    <property type="component" value="Unassembled WGS sequence"/>
</dbReference>
<name>T0GND8_9SPHN</name>
<comment type="caution">
    <text evidence="1">The sequence shown here is derived from an EMBL/GenBank/DDBJ whole genome shotgun (WGS) entry which is preliminary data.</text>
</comment>
<organism evidence="1 2">
    <name type="scientific">Sphingobium quisquiliarum P25</name>
    <dbReference type="NCBI Taxonomy" id="1329909"/>
    <lineage>
        <taxon>Bacteria</taxon>
        <taxon>Pseudomonadati</taxon>
        <taxon>Pseudomonadota</taxon>
        <taxon>Alphaproteobacteria</taxon>
        <taxon>Sphingomonadales</taxon>
        <taxon>Sphingomonadaceae</taxon>
        <taxon>Sphingobium</taxon>
    </lineage>
</organism>
<proteinExistence type="predicted"/>
<keyword evidence="2" id="KW-1185">Reference proteome</keyword>
<dbReference type="Gene3D" id="3.90.1720.10">
    <property type="entry name" value="endopeptidase domain like (from Nostoc punctiforme)"/>
    <property type="match status" value="1"/>
</dbReference>
<sequence>MMVSGDRQTVVVIPPDAIRLGAGANASEYRAMLRLLSSDVTAICKAQWPSNSTDCNAFVKAVAGNLGVTLTGNADSIVDQISGSGWTSLEDGVAASAAAADGKLVVGGLKAKDLGSNHGHVVIVVPPTGPLAHGKYPYAYWGSLDDGDVRKNGGLGTTVNYSFNTATRDKVVYASIDI</sequence>
<reference evidence="1 2" key="1">
    <citation type="journal article" date="2013" name="Genome Announc.">
        <title>Draft Genome Sequence of Sphingobium quisquiliarum Strain P25T, a Novel Hexachlorocyclohexane (HCH)-Degrading Bacterium Isolated from an HCH Dumpsite.</title>
        <authorList>
            <person name="Kumar Singh A."/>
            <person name="Sangwan N."/>
            <person name="Sharma A."/>
            <person name="Gupta V."/>
            <person name="Khurana J.P."/>
            <person name="Lal R."/>
        </authorList>
    </citation>
    <scope>NUCLEOTIDE SEQUENCE [LARGE SCALE GENOMIC DNA]</scope>
    <source>
        <strain evidence="1 2">P25</strain>
    </source>
</reference>
<dbReference type="AlphaFoldDB" id="T0GND8"/>
<evidence type="ECO:0000313" key="2">
    <source>
        <dbReference type="Proteomes" id="UP000015525"/>
    </source>
</evidence>
<gene>
    <name evidence="1" type="ORF">L288_13060</name>
</gene>